<feature type="compositionally biased region" description="Basic and acidic residues" evidence="2">
    <location>
        <begin position="33"/>
        <end position="50"/>
    </location>
</feature>
<dbReference type="Proteomes" id="UP000228380">
    <property type="component" value="Chromosome 3"/>
</dbReference>
<dbReference type="Pfam" id="PF03004">
    <property type="entry name" value="Transposase_24"/>
    <property type="match status" value="1"/>
</dbReference>
<name>A0A8B7BTX5_PHODC</name>
<dbReference type="KEGG" id="pda:103704033"/>
<dbReference type="AlphaFoldDB" id="A0A8B7BTX5"/>
<gene>
    <name evidence="4" type="primary">LOC103704033</name>
</gene>
<accession>A0A8B7BTX5</accession>
<dbReference type="PANTHER" id="PTHR33144:SF52">
    <property type="match status" value="1"/>
</dbReference>
<feature type="compositionally biased region" description="Low complexity" evidence="2">
    <location>
        <begin position="13"/>
        <end position="32"/>
    </location>
</feature>
<dbReference type="PANTHER" id="PTHR33144">
    <property type="entry name" value="OS10G0409366 PROTEIN-RELATED"/>
    <property type="match status" value="1"/>
</dbReference>
<evidence type="ECO:0000313" key="3">
    <source>
        <dbReference type="Proteomes" id="UP000228380"/>
    </source>
</evidence>
<dbReference type="RefSeq" id="XP_008785380.2">
    <property type="nucleotide sequence ID" value="XM_008787158.4"/>
</dbReference>
<reference evidence="3" key="1">
    <citation type="journal article" date="2019" name="Nat. Commun.">
        <title>Genome-wide association mapping of date palm fruit traits.</title>
        <authorList>
            <person name="Hazzouri K.M."/>
            <person name="Gros-Balthazard M."/>
            <person name="Flowers J.M."/>
            <person name="Copetti D."/>
            <person name="Lemansour A."/>
            <person name="Lebrun M."/>
            <person name="Masmoudi K."/>
            <person name="Ferrand S."/>
            <person name="Dhar M.I."/>
            <person name="Fresquez Z.A."/>
            <person name="Rosas U."/>
            <person name="Zhang J."/>
            <person name="Talag J."/>
            <person name="Lee S."/>
            <person name="Kudrna D."/>
            <person name="Powell R.F."/>
            <person name="Leitch I.J."/>
            <person name="Krueger R.R."/>
            <person name="Wing R.A."/>
            <person name="Amiri K.M.A."/>
            <person name="Purugganan M.D."/>
        </authorList>
    </citation>
    <scope>NUCLEOTIDE SEQUENCE [LARGE SCALE GENOMIC DNA]</scope>
    <source>
        <strain evidence="3">cv. Khalas</strain>
    </source>
</reference>
<evidence type="ECO:0000256" key="1">
    <source>
        <dbReference type="SAM" id="Coils"/>
    </source>
</evidence>
<dbReference type="OrthoDB" id="617512at2759"/>
<feature type="region of interest" description="Disordered" evidence="2">
    <location>
        <begin position="1"/>
        <end position="50"/>
    </location>
</feature>
<keyword evidence="3" id="KW-1185">Reference proteome</keyword>
<keyword evidence="1" id="KW-0175">Coiled coil</keyword>
<reference evidence="4" key="2">
    <citation type="submission" date="2025-08" db="UniProtKB">
        <authorList>
            <consortium name="RefSeq"/>
        </authorList>
    </citation>
    <scope>IDENTIFICATION</scope>
    <source>
        <tissue evidence="4">Young leaves</tissue>
    </source>
</reference>
<dbReference type="GeneID" id="103704033"/>
<protein>
    <submittedName>
        <fullName evidence="4">Uncharacterized protein LOC103704033</fullName>
    </submittedName>
</protein>
<sequence>MRRGKRFRDVEFQQSQMGSSSDQSLQSQQPCEHQQHESQSQREPPAHYPREEVVMDDLQIQDRQGTVRMRRGLTRARDVWQPHEGDKIVVRCNELGQPIKRAGSLLSSFLGSVVRKGQLCPLNYTKWNEMLPSYKVELLKFIQDKFVLPPESHDWVLKFLNRKWKAYKAKLKTDFKREGMTEEEVARVCPPDIYPQQWRELVHYWFSERGQAYSNIGRAARASQIEEHEREPGEVEFYSKTYTYRDDSFVRKEVKDIVDRATSLISERVGESSSSDATSRIKAQVFIELMGPECYGQVSGYGVGVTATQLSAVSRYTQDARHVSSTAEICSLKTEIEQIRQSYETEIEKIRQSHKTDIAKLKQSQELKIQSLQDQLNQISSLLQRFAPQVGDTSFTRGDDDAIDP</sequence>
<evidence type="ECO:0000313" key="4">
    <source>
        <dbReference type="RefSeq" id="XP_008785380.2"/>
    </source>
</evidence>
<feature type="coiled-coil region" evidence="1">
    <location>
        <begin position="333"/>
        <end position="382"/>
    </location>
</feature>
<dbReference type="InterPro" id="IPR004252">
    <property type="entry name" value="Probable_transposase_24"/>
</dbReference>
<evidence type="ECO:0000256" key="2">
    <source>
        <dbReference type="SAM" id="MobiDB-lite"/>
    </source>
</evidence>
<proteinExistence type="predicted"/>
<organism evidence="3 4">
    <name type="scientific">Phoenix dactylifera</name>
    <name type="common">Date palm</name>
    <dbReference type="NCBI Taxonomy" id="42345"/>
    <lineage>
        <taxon>Eukaryota</taxon>
        <taxon>Viridiplantae</taxon>
        <taxon>Streptophyta</taxon>
        <taxon>Embryophyta</taxon>
        <taxon>Tracheophyta</taxon>
        <taxon>Spermatophyta</taxon>
        <taxon>Magnoliopsida</taxon>
        <taxon>Liliopsida</taxon>
        <taxon>Arecaceae</taxon>
        <taxon>Coryphoideae</taxon>
        <taxon>Phoeniceae</taxon>
        <taxon>Phoenix</taxon>
    </lineage>
</organism>